<reference evidence="4 5" key="1">
    <citation type="submission" date="2016-10" db="EMBL/GenBank/DDBJ databases">
        <authorList>
            <person name="de Groot N.N."/>
        </authorList>
    </citation>
    <scope>NUCLEOTIDE SEQUENCE [LARGE SCALE GENOMIC DNA]</scope>
    <source>
        <strain evidence="4 5">CGMCC 4.5727</strain>
    </source>
</reference>
<feature type="transmembrane region" description="Helical" evidence="2">
    <location>
        <begin position="80"/>
        <end position="99"/>
    </location>
</feature>
<accession>A0A1G8VWN4</accession>
<feature type="region of interest" description="Disordered" evidence="1">
    <location>
        <begin position="1"/>
        <end position="72"/>
    </location>
</feature>
<dbReference type="Pfam" id="PF01569">
    <property type="entry name" value="PAP2"/>
    <property type="match status" value="1"/>
</dbReference>
<name>A0A1G8VWN4_9ACTN</name>
<keyword evidence="2" id="KW-0472">Membrane</keyword>
<dbReference type="SMART" id="SM00014">
    <property type="entry name" value="acidPPc"/>
    <property type="match status" value="1"/>
</dbReference>
<dbReference type="EMBL" id="FNFF01000002">
    <property type="protein sequence ID" value="SDJ69895.1"/>
    <property type="molecule type" value="Genomic_DNA"/>
</dbReference>
<evidence type="ECO:0000256" key="2">
    <source>
        <dbReference type="SAM" id="Phobius"/>
    </source>
</evidence>
<gene>
    <name evidence="4" type="ORF">SAMN05421806_10264</name>
</gene>
<feature type="transmembrane region" description="Helical" evidence="2">
    <location>
        <begin position="131"/>
        <end position="150"/>
    </location>
</feature>
<dbReference type="PANTHER" id="PTHR14969:SF13">
    <property type="entry name" value="AT30094P"/>
    <property type="match status" value="1"/>
</dbReference>
<feature type="transmembrane region" description="Helical" evidence="2">
    <location>
        <begin position="249"/>
        <end position="266"/>
    </location>
</feature>
<dbReference type="InterPro" id="IPR036938">
    <property type="entry name" value="PAP2/HPO_sf"/>
</dbReference>
<evidence type="ECO:0000313" key="5">
    <source>
        <dbReference type="Proteomes" id="UP000199155"/>
    </source>
</evidence>
<dbReference type="CDD" id="cd03392">
    <property type="entry name" value="PAP2_like_2"/>
    <property type="match status" value="1"/>
</dbReference>
<keyword evidence="5" id="KW-1185">Reference proteome</keyword>
<feature type="transmembrane region" description="Helical" evidence="2">
    <location>
        <begin position="157"/>
        <end position="179"/>
    </location>
</feature>
<protein>
    <submittedName>
        <fullName evidence="4">Undecaprenyl-diphosphatase</fullName>
    </submittedName>
</protein>
<dbReference type="Gene3D" id="1.20.144.10">
    <property type="entry name" value="Phosphatidic acid phosphatase type 2/haloperoxidase"/>
    <property type="match status" value="1"/>
</dbReference>
<dbReference type="OrthoDB" id="4870188at2"/>
<feature type="transmembrane region" description="Helical" evidence="2">
    <location>
        <begin position="199"/>
        <end position="216"/>
    </location>
</feature>
<dbReference type="SUPFAM" id="SSF48317">
    <property type="entry name" value="Acid phosphatase/Vanadium-dependent haloperoxidase"/>
    <property type="match status" value="1"/>
</dbReference>
<feature type="transmembrane region" description="Helical" evidence="2">
    <location>
        <begin position="223"/>
        <end position="243"/>
    </location>
</feature>
<organism evidence="4 5">
    <name type="scientific">Streptomyces indicus</name>
    <dbReference type="NCBI Taxonomy" id="417292"/>
    <lineage>
        <taxon>Bacteria</taxon>
        <taxon>Bacillati</taxon>
        <taxon>Actinomycetota</taxon>
        <taxon>Actinomycetes</taxon>
        <taxon>Kitasatosporales</taxon>
        <taxon>Streptomycetaceae</taxon>
        <taxon>Streptomyces</taxon>
    </lineage>
</organism>
<evidence type="ECO:0000259" key="3">
    <source>
        <dbReference type="SMART" id="SM00014"/>
    </source>
</evidence>
<dbReference type="Proteomes" id="UP000199155">
    <property type="component" value="Unassembled WGS sequence"/>
</dbReference>
<proteinExistence type="predicted"/>
<dbReference type="PANTHER" id="PTHR14969">
    <property type="entry name" value="SPHINGOSINE-1-PHOSPHATE PHOSPHOHYDROLASE"/>
    <property type="match status" value="1"/>
</dbReference>
<evidence type="ECO:0000313" key="4">
    <source>
        <dbReference type="EMBL" id="SDJ69895.1"/>
    </source>
</evidence>
<sequence length="287" mass="30071">MRETPRPQGTVGDPGAEPPQPRFGRALAHTAGVPGSGEPHRSDRRPPHTPRGARHTDPVGRPGTTPPVPGRPTPFLPAPLLAIALLLAGLFGLFTWQVAAGGPLRRLDERVGDAVRTGGFPGGLAEFCADLGNIAVAVPVLAAAVAWTVWRARAWRLPLTAALALALVPALVAPLKALIGRPGPPGMDGSGGFYPSGHAATTVVAYGAAVLLLLPYPRFGRQLVALGALLILANGFGLVRQGYHWPLDVLASWCLGGLLLVVMAWLRERWEPVRPGRHAGRGQRPAA</sequence>
<keyword evidence="2" id="KW-1133">Transmembrane helix</keyword>
<feature type="domain" description="Phosphatidic acid phosphatase type 2/haloperoxidase" evidence="3">
    <location>
        <begin position="157"/>
        <end position="264"/>
    </location>
</feature>
<evidence type="ECO:0000256" key="1">
    <source>
        <dbReference type="SAM" id="MobiDB-lite"/>
    </source>
</evidence>
<dbReference type="STRING" id="417292.SAMN05421806_10264"/>
<keyword evidence="2" id="KW-0812">Transmembrane</keyword>
<dbReference type="AlphaFoldDB" id="A0A1G8VWN4"/>
<dbReference type="InterPro" id="IPR000326">
    <property type="entry name" value="PAP2/HPO"/>
</dbReference>